<dbReference type="Pfam" id="PF01061">
    <property type="entry name" value="ABC2_membrane"/>
    <property type="match status" value="1"/>
</dbReference>
<dbReference type="EMBL" id="FRAC01000027">
    <property type="protein sequence ID" value="SHL24435.1"/>
    <property type="molecule type" value="Genomic_DNA"/>
</dbReference>
<dbReference type="PANTHER" id="PTHR43229">
    <property type="entry name" value="NODULATION PROTEIN J"/>
    <property type="match status" value="1"/>
</dbReference>
<gene>
    <name evidence="7" type="ORF">SAMN02745136_04459</name>
</gene>
<protein>
    <submittedName>
        <fullName evidence="7">ABC-2 type transport system permease protein</fullName>
    </submittedName>
</protein>
<dbReference type="InterPro" id="IPR051784">
    <property type="entry name" value="Nod_factor_ABC_transporter"/>
</dbReference>
<evidence type="ECO:0000313" key="8">
    <source>
        <dbReference type="Proteomes" id="UP000184386"/>
    </source>
</evidence>
<comment type="subcellular location">
    <subcellularLocation>
        <location evidence="1">Membrane</location>
        <topology evidence="1">Multi-pass membrane protein</topology>
    </subcellularLocation>
</comment>
<dbReference type="GO" id="GO:0043190">
    <property type="term" value="C:ATP-binding cassette (ABC) transporter complex"/>
    <property type="evidence" value="ECO:0007669"/>
    <property type="project" value="InterPro"/>
</dbReference>
<accession>A0A1M6Z229</accession>
<keyword evidence="8" id="KW-1185">Reference proteome</keyword>
<proteinExistence type="predicted"/>
<feature type="transmembrane region" description="Helical" evidence="5">
    <location>
        <begin position="227"/>
        <end position="248"/>
    </location>
</feature>
<feature type="transmembrane region" description="Helical" evidence="5">
    <location>
        <begin position="59"/>
        <end position="80"/>
    </location>
</feature>
<keyword evidence="3 5" id="KW-1133">Transmembrane helix</keyword>
<dbReference type="InterPro" id="IPR013525">
    <property type="entry name" value="ABC2_TM"/>
</dbReference>
<feature type="transmembrane region" description="Helical" evidence="5">
    <location>
        <begin position="26"/>
        <end position="47"/>
    </location>
</feature>
<feature type="domain" description="ABC-2 type transporter transmembrane" evidence="6">
    <location>
        <begin position="33"/>
        <end position="211"/>
    </location>
</feature>
<sequence length="261" mass="29472">MRMKRFFTLSWLSFKSRKSMFKIEEFLCYETLYPLLTLIFYCVLAGYSYQTSNLARWVAGNSFLLCINTCIFTLGSTFMAERAYGCIRSLIVSPSHKLGIILHKGFFTCISAMVTVILGFLAGGLIFSVDYSGINWFFFFTAVVTAMFAAAGFGMFIGIFGLVTDQMHFVLNFMSYVLMIFCGANFPIEQLPPVARIVSGFLPLTHSIEAVNMLFGTISRFQFIRLLLQEAGIGILYYLLSFFLIRLIEKAAIKKGAVEVF</sequence>
<feature type="transmembrane region" description="Helical" evidence="5">
    <location>
        <begin position="169"/>
        <end position="188"/>
    </location>
</feature>
<dbReference type="PANTHER" id="PTHR43229:SF6">
    <property type="entry name" value="ABC-TYPE MULTIDRUG TRANSPORT SYSTEM, PERMEASE COMPONENT"/>
    <property type="match status" value="1"/>
</dbReference>
<keyword evidence="2 5" id="KW-0812">Transmembrane</keyword>
<dbReference type="PRINTS" id="PR00164">
    <property type="entry name" value="ABC2TRNSPORT"/>
</dbReference>
<evidence type="ECO:0000259" key="6">
    <source>
        <dbReference type="Pfam" id="PF01061"/>
    </source>
</evidence>
<dbReference type="GO" id="GO:0140359">
    <property type="term" value="F:ABC-type transporter activity"/>
    <property type="evidence" value="ECO:0007669"/>
    <property type="project" value="InterPro"/>
</dbReference>
<organism evidence="7 8">
    <name type="scientific">Anaerocolumna jejuensis DSM 15929</name>
    <dbReference type="NCBI Taxonomy" id="1121322"/>
    <lineage>
        <taxon>Bacteria</taxon>
        <taxon>Bacillati</taxon>
        <taxon>Bacillota</taxon>
        <taxon>Clostridia</taxon>
        <taxon>Lachnospirales</taxon>
        <taxon>Lachnospiraceae</taxon>
        <taxon>Anaerocolumna</taxon>
    </lineage>
</organism>
<dbReference type="STRING" id="1121322.SAMN02745136_04459"/>
<evidence type="ECO:0000256" key="1">
    <source>
        <dbReference type="ARBA" id="ARBA00004141"/>
    </source>
</evidence>
<name>A0A1M6Z229_9FIRM</name>
<evidence type="ECO:0000256" key="4">
    <source>
        <dbReference type="ARBA" id="ARBA00023136"/>
    </source>
</evidence>
<feature type="transmembrane region" description="Helical" evidence="5">
    <location>
        <begin position="133"/>
        <end position="162"/>
    </location>
</feature>
<evidence type="ECO:0000256" key="5">
    <source>
        <dbReference type="SAM" id="Phobius"/>
    </source>
</evidence>
<evidence type="ECO:0000313" key="7">
    <source>
        <dbReference type="EMBL" id="SHL24435.1"/>
    </source>
</evidence>
<evidence type="ECO:0000256" key="2">
    <source>
        <dbReference type="ARBA" id="ARBA00022692"/>
    </source>
</evidence>
<dbReference type="Proteomes" id="UP000184386">
    <property type="component" value="Unassembled WGS sequence"/>
</dbReference>
<dbReference type="OrthoDB" id="1414986at2"/>
<dbReference type="AlphaFoldDB" id="A0A1M6Z229"/>
<evidence type="ECO:0000256" key="3">
    <source>
        <dbReference type="ARBA" id="ARBA00022989"/>
    </source>
</evidence>
<dbReference type="InterPro" id="IPR000412">
    <property type="entry name" value="ABC_2_transport"/>
</dbReference>
<keyword evidence="4 5" id="KW-0472">Membrane</keyword>
<reference evidence="7 8" key="1">
    <citation type="submission" date="2016-11" db="EMBL/GenBank/DDBJ databases">
        <authorList>
            <person name="Jaros S."/>
            <person name="Januszkiewicz K."/>
            <person name="Wedrychowicz H."/>
        </authorList>
    </citation>
    <scope>NUCLEOTIDE SEQUENCE [LARGE SCALE GENOMIC DNA]</scope>
    <source>
        <strain evidence="7 8">DSM 15929</strain>
    </source>
</reference>
<feature type="transmembrane region" description="Helical" evidence="5">
    <location>
        <begin position="101"/>
        <end position="127"/>
    </location>
</feature>